<organism evidence="5 6">
    <name type="scientific">Aspergillus sclerotioniger CBS 115572</name>
    <dbReference type="NCBI Taxonomy" id="1450535"/>
    <lineage>
        <taxon>Eukaryota</taxon>
        <taxon>Fungi</taxon>
        <taxon>Dikarya</taxon>
        <taxon>Ascomycota</taxon>
        <taxon>Pezizomycotina</taxon>
        <taxon>Eurotiomycetes</taxon>
        <taxon>Eurotiomycetidae</taxon>
        <taxon>Eurotiales</taxon>
        <taxon>Aspergillaceae</taxon>
        <taxon>Aspergillus</taxon>
        <taxon>Aspergillus subgen. Circumdati</taxon>
    </lineage>
</organism>
<dbReference type="PANTHER" id="PTHR11559">
    <property type="entry name" value="CARBOXYLESTERASE"/>
    <property type="match status" value="1"/>
</dbReference>
<evidence type="ECO:0000313" key="5">
    <source>
        <dbReference type="EMBL" id="PWY72519.1"/>
    </source>
</evidence>
<dbReference type="Pfam" id="PF00135">
    <property type="entry name" value="COesterase"/>
    <property type="match status" value="1"/>
</dbReference>
<proteinExistence type="inferred from homology"/>
<dbReference type="EMBL" id="MSFK01000033">
    <property type="protein sequence ID" value="PWY72519.1"/>
    <property type="molecule type" value="Genomic_DNA"/>
</dbReference>
<feature type="domain" description="Carboxylesterase type B" evidence="4">
    <location>
        <begin position="23"/>
        <end position="104"/>
    </location>
</feature>
<comment type="similarity">
    <text evidence="1 3">Belongs to the type-B carboxylesterase/lipase family.</text>
</comment>
<dbReference type="GeneID" id="37115620"/>
<keyword evidence="6" id="KW-1185">Reference proteome</keyword>
<dbReference type="SUPFAM" id="SSF53474">
    <property type="entry name" value="alpha/beta-Hydrolases"/>
    <property type="match status" value="1"/>
</dbReference>
<dbReference type="PROSITE" id="PS00122">
    <property type="entry name" value="CARBOXYLESTERASE_B_1"/>
    <property type="match status" value="1"/>
</dbReference>
<evidence type="ECO:0000256" key="2">
    <source>
        <dbReference type="ARBA" id="ARBA00022801"/>
    </source>
</evidence>
<dbReference type="InterPro" id="IPR029058">
    <property type="entry name" value="AB_hydrolase_fold"/>
</dbReference>
<dbReference type="InterPro" id="IPR050309">
    <property type="entry name" value="Type-B_Carboxylest/Lipase"/>
</dbReference>
<dbReference type="GO" id="GO:0016787">
    <property type="term" value="F:hydrolase activity"/>
    <property type="evidence" value="ECO:0007669"/>
    <property type="project" value="UniProtKB-KW"/>
</dbReference>
<evidence type="ECO:0000313" key="6">
    <source>
        <dbReference type="Proteomes" id="UP000246702"/>
    </source>
</evidence>
<protein>
    <recommendedName>
        <fullName evidence="3">Carboxylic ester hydrolase</fullName>
        <ecNumber evidence="3">3.1.1.-</ecNumber>
    </recommendedName>
</protein>
<accession>A0A317VGG2</accession>
<dbReference type="STRING" id="1450535.A0A317VGG2"/>
<dbReference type="Proteomes" id="UP000246702">
    <property type="component" value="Unassembled WGS sequence"/>
</dbReference>
<dbReference type="Gene3D" id="3.40.50.1820">
    <property type="entry name" value="alpha/beta hydrolase"/>
    <property type="match status" value="2"/>
</dbReference>
<dbReference type="AlphaFoldDB" id="A0A317VGG2"/>
<comment type="caution">
    <text evidence="5">The sequence shown here is derived from an EMBL/GenBank/DDBJ whole genome shotgun (WGS) entry which is preliminary data.</text>
</comment>
<dbReference type="OrthoDB" id="408631at2759"/>
<evidence type="ECO:0000256" key="3">
    <source>
        <dbReference type="RuleBase" id="RU361235"/>
    </source>
</evidence>
<gene>
    <name evidence="5" type="ORF">BO94DRAFT_550095</name>
</gene>
<keyword evidence="2 3" id="KW-0378">Hydrolase</keyword>
<dbReference type="RefSeq" id="XP_025463293.1">
    <property type="nucleotide sequence ID" value="XM_025613477.1"/>
</dbReference>
<evidence type="ECO:0000256" key="1">
    <source>
        <dbReference type="ARBA" id="ARBA00005964"/>
    </source>
</evidence>
<evidence type="ECO:0000259" key="4">
    <source>
        <dbReference type="Pfam" id="PF00135"/>
    </source>
</evidence>
<sequence>MEQVYSKASNMAILVVTFNYRNQIMVIRWVKTHISKFGGDPNHIVIGGDSAGAASITFLLSAYGANDEGLFHAAAAESQSFGPVRTIDQSQFAYNSLVIRTGCAHRISPYALLVPVIHLRQVVKSDIRELALDEGIGFPHSGVFATAGMNGWNYYYAVEDPAAEASGEGVRAIRWKPMPSGDPMMQGYWTSSIKSFDPNPHRHPGSPEWKTWGDREDYSRIFIRTNHTVMETVPVAQRERCDHWVSIGTDLSQ</sequence>
<name>A0A317VGG2_9EURO</name>
<dbReference type="EC" id="3.1.1.-" evidence="3"/>
<dbReference type="InterPro" id="IPR019826">
    <property type="entry name" value="Carboxylesterase_B_AS"/>
</dbReference>
<reference evidence="5 6" key="1">
    <citation type="submission" date="2016-12" db="EMBL/GenBank/DDBJ databases">
        <title>The genomes of Aspergillus section Nigri reveals drivers in fungal speciation.</title>
        <authorList>
            <consortium name="DOE Joint Genome Institute"/>
            <person name="Vesth T.C."/>
            <person name="Nybo J."/>
            <person name="Theobald S."/>
            <person name="Brandl J."/>
            <person name="Frisvad J.C."/>
            <person name="Nielsen K.F."/>
            <person name="Lyhne E.K."/>
            <person name="Kogle M.E."/>
            <person name="Kuo A."/>
            <person name="Riley R."/>
            <person name="Clum A."/>
            <person name="Nolan M."/>
            <person name="Lipzen A."/>
            <person name="Salamov A."/>
            <person name="Henrissat B."/>
            <person name="Wiebenga A."/>
            <person name="De Vries R.P."/>
            <person name="Grigoriev I.V."/>
            <person name="Mortensen U.H."/>
            <person name="Andersen M.R."/>
            <person name="Baker S.E."/>
        </authorList>
    </citation>
    <scope>NUCLEOTIDE SEQUENCE [LARGE SCALE GENOMIC DNA]</scope>
    <source>
        <strain evidence="5 6">CBS 115572</strain>
    </source>
</reference>
<dbReference type="InterPro" id="IPR002018">
    <property type="entry name" value="CarbesteraseB"/>
</dbReference>